<gene>
    <name evidence="3" type="ORF">QE417_000581</name>
</gene>
<dbReference type="Pfam" id="PF08450">
    <property type="entry name" value="SGL"/>
    <property type="match status" value="1"/>
</dbReference>
<dbReference type="GO" id="GO:0004341">
    <property type="term" value="F:gluconolactonase activity"/>
    <property type="evidence" value="ECO:0007669"/>
    <property type="project" value="UniProtKB-EC"/>
</dbReference>
<accession>A0ABU3GNY4</accession>
<dbReference type="EC" id="3.1.1.17" evidence="3"/>
<dbReference type="Gene3D" id="2.120.10.30">
    <property type="entry name" value="TolB, C-terminal domain"/>
    <property type="match status" value="1"/>
</dbReference>
<dbReference type="InterPro" id="IPR013658">
    <property type="entry name" value="SGL"/>
</dbReference>
<keyword evidence="1 3" id="KW-0378">Hydrolase</keyword>
<dbReference type="InterPro" id="IPR011042">
    <property type="entry name" value="6-blade_b-propeller_TolB-like"/>
</dbReference>
<organism evidence="3 4">
    <name type="scientific">Mucilaginibacter terrae</name>
    <dbReference type="NCBI Taxonomy" id="1955052"/>
    <lineage>
        <taxon>Bacteria</taxon>
        <taxon>Pseudomonadati</taxon>
        <taxon>Bacteroidota</taxon>
        <taxon>Sphingobacteriia</taxon>
        <taxon>Sphingobacteriales</taxon>
        <taxon>Sphingobacteriaceae</taxon>
        <taxon>Mucilaginibacter</taxon>
    </lineage>
</organism>
<dbReference type="RefSeq" id="WP_311947388.1">
    <property type="nucleotide sequence ID" value="NZ_JAVLVU010000001.1"/>
</dbReference>
<sequence length="326" mass="35893">MNAIFKGGIAALIPLVVFTAASISNKPANVSITSFQKDSTYSATGLFDANERPVLISKQFSFTEGPAADNKGNIYFTDQPNNAIWKYGTDGKLTLFSNNTGRSNGMYFDKKGNLLTCADKENQLWRFSADGKKSEVILNDLNGHKFNGPNDLWVDAKGGIYFTDPYYQRDYWTHKQSELDGEKVYYLAKGKTQAIVVCDKLQKPNGIAGTIDGKLLYVADIKANKTYKFNIEQDASLSNQHLFTEKGSDGITLDEKGNVYLTGGNGITIYDPEGEKIGVVAIPEPWTANVCFGGKDKNLLFITASKAVYIMQMKVKGSTKNASKQR</sequence>
<feature type="domain" description="SMP-30/Gluconolactonase/LRE-like region" evidence="2">
    <location>
        <begin position="62"/>
        <end position="305"/>
    </location>
</feature>
<protein>
    <submittedName>
        <fullName evidence="3">Gluconolactonase</fullName>
        <ecNumber evidence="3">3.1.1.17</ecNumber>
    </submittedName>
</protein>
<dbReference type="PANTHER" id="PTHR47572:SF4">
    <property type="entry name" value="LACTONASE DRP35"/>
    <property type="match status" value="1"/>
</dbReference>
<evidence type="ECO:0000259" key="2">
    <source>
        <dbReference type="Pfam" id="PF08450"/>
    </source>
</evidence>
<evidence type="ECO:0000313" key="3">
    <source>
        <dbReference type="EMBL" id="MDT3401509.1"/>
    </source>
</evidence>
<comment type="caution">
    <text evidence="3">The sequence shown here is derived from an EMBL/GenBank/DDBJ whole genome shotgun (WGS) entry which is preliminary data.</text>
</comment>
<evidence type="ECO:0000313" key="4">
    <source>
        <dbReference type="Proteomes" id="UP001258315"/>
    </source>
</evidence>
<reference evidence="4" key="1">
    <citation type="submission" date="2023-07" db="EMBL/GenBank/DDBJ databases">
        <title>Functional and genomic diversity of the sorghum phyllosphere microbiome.</title>
        <authorList>
            <person name="Shade A."/>
        </authorList>
    </citation>
    <scope>NUCLEOTIDE SEQUENCE [LARGE SCALE GENOMIC DNA]</scope>
    <source>
        <strain evidence="4">SORGH_AS_0422</strain>
    </source>
</reference>
<dbReference type="InterPro" id="IPR051262">
    <property type="entry name" value="SMP-30/CGR1_Lactonase"/>
</dbReference>
<dbReference type="EMBL" id="JAVLVU010000001">
    <property type="protein sequence ID" value="MDT3401509.1"/>
    <property type="molecule type" value="Genomic_DNA"/>
</dbReference>
<dbReference type="SUPFAM" id="SSF63829">
    <property type="entry name" value="Calcium-dependent phosphotriesterase"/>
    <property type="match status" value="1"/>
</dbReference>
<dbReference type="PANTHER" id="PTHR47572">
    <property type="entry name" value="LIPOPROTEIN-RELATED"/>
    <property type="match status" value="1"/>
</dbReference>
<proteinExistence type="predicted"/>
<keyword evidence="4" id="KW-1185">Reference proteome</keyword>
<name>A0ABU3GNY4_9SPHI</name>
<evidence type="ECO:0000256" key="1">
    <source>
        <dbReference type="ARBA" id="ARBA00022801"/>
    </source>
</evidence>
<dbReference type="Proteomes" id="UP001258315">
    <property type="component" value="Unassembled WGS sequence"/>
</dbReference>